<evidence type="ECO:0000256" key="1">
    <source>
        <dbReference type="ARBA" id="ARBA00001947"/>
    </source>
</evidence>
<dbReference type="SMART" id="SM00849">
    <property type="entry name" value="Lactamase_B"/>
    <property type="match status" value="1"/>
</dbReference>
<accession>A0A1I4GCG9</accession>
<evidence type="ECO:0000313" key="7">
    <source>
        <dbReference type="Proteomes" id="UP000199006"/>
    </source>
</evidence>
<keyword evidence="4" id="KW-0862">Zinc</keyword>
<dbReference type="RefSeq" id="WP_089859675.1">
    <property type="nucleotide sequence ID" value="NZ_FOTI01000005.1"/>
</dbReference>
<protein>
    <submittedName>
        <fullName evidence="6">Glyoxylase, beta-lactamase superfamily II</fullName>
    </submittedName>
</protein>
<dbReference type="STRING" id="29563.SAMN02983006_00677"/>
<keyword evidence="3" id="KW-0378">Hydrolase</keyword>
<dbReference type="GO" id="GO:0046872">
    <property type="term" value="F:metal ion binding"/>
    <property type="evidence" value="ECO:0007669"/>
    <property type="project" value="UniProtKB-KW"/>
</dbReference>
<evidence type="ECO:0000256" key="2">
    <source>
        <dbReference type="ARBA" id="ARBA00022723"/>
    </source>
</evidence>
<evidence type="ECO:0000256" key="4">
    <source>
        <dbReference type="ARBA" id="ARBA00022833"/>
    </source>
</evidence>
<evidence type="ECO:0000313" key="6">
    <source>
        <dbReference type="EMBL" id="SFL26861.1"/>
    </source>
</evidence>
<dbReference type="Proteomes" id="UP000199006">
    <property type="component" value="Unassembled WGS sequence"/>
</dbReference>
<dbReference type="SUPFAM" id="SSF56281">
    <property type="entry name" value="Metallo-hydrolase/oxidoreductase"/>
    <property type="match status" value="1"/>
</dbReference>
<dbReference type="OrthoDB" id="9802248at2"/>
<comment type="cofactor">
    <cofactor evidence="1">
        <name>Zn(2+)</name>
        <dbReference type="ChEBI" id="CHEBI:29105"/>
    </cofactor>
</comment>
<evidence type="ECO:0000259" key="5">
    <source>
        <dbReference type="SMART" id="SM00849"/>
    </source>
</evidence>
<sequence>MKINHFTVGQLATRSYLISENGKAMLIDPGAEGAKLLEFIRANNLKLEYIVITHGHFDHIGANAYLKEKTGAAILAHPKAKLKFNDSEKNLSKIFLGQTITSPGPDAFLDEGDRFDFESLQFDILATPGHSEDSISLFEPVEQKLFSGDCIFAGGVGRTDLADSSYTELKTSINEKLLKLDPVVEFFPGHGPRDTIKNFKKNTWPFIA</sequence>
<dbReference type="PANTHER" id="PTHR46233:SF3">
    <property type="entry name" value="HYDROXYACYLGLUTATHIONE HYDROLASE GLOC"/>
    <property type="match status" value="1"/>
</dbReference>
<reference evidence="6 7" key="1">
    <citation type="submission" date="2016-10" db="EMBL/GenBank/DDBJ databases">
        <authorList>
            <person name="de Groot N.N."/>
        </authorList>
    </citation>
    <scope>NUCLEOTIDE SEQUENCE [LARGE SCALE GENOMIC DNA]</scope>
    <source>
        <strain evidence="6 7">ATCC 51327</strain>
    </source>
</reference>
<gene>
    <name evidence="6" type="ORF">SAMN02983006_00677</name>
</gene>
<dbReference type="InterPro" id="IPR036866">
    <property type="entry name" value="RibonucZ/Hydroxyglut_hydro"/>
</dbReference>
<keyword evidence="2" id="KW-0479">Metal-binding</keyword>
<dbReference type="AlphaFoldDB" id="A0A1I4GCG9"/>
<feature type="domain" description="Metallo-beta-lactamase" evidence="5">
    <location>
        <begin position="12"/>
        <end position="190"/>
    </location>
</feature>
<keyword evidence="7" id="KW-1185">Reference proteome</keyword>
<dbReference type="EMBL" id="FOTI01000005">
    <property type="protein sequence ID" value="SFL26861.1"/>
    <property type="molecule type" value="Genomic_DNA"/>
</dbReference>
<evidence type="ECO:0000256" key="3">
    <source>
        <dbReference type="ARBA" id="ARBA00022801"/>
    </source>
</evidence>
<dbReference type="CDD" id="cd06262">
    <property type="entry name" value="metallo-hydrolase-like_MBL-fold"/>
    <property type="match status" value="1"/>
</dbReference>
<dbReference type="Pfam" id="PF00753">
    <property type="entry name" value="Lactamase_B"/>
    <property type="match status" value="1"/>
</dbReference>
<dbReference type="InterPro" id="IPR001279">
    <property type="entry name" value="Metallo-B-lactamas"/>
</dbReference>
<organism evidence="6 7">
    <name type="scientific">Halanaerobium salsuginis</name>
    <dbReference type="NCBI Taxonomy" id="29563"/>
    <lineage>
        <taxon>Bacteria</taxon>
        <taxon>Bacillati</taxon>
        <taxon>Bacillota</taxon>
        <taxon>Clostridia</taxon>
        <taxon>Halanaerobiales</taxon>
        <taxon>Halanaerobiaceae</taxon>
        <taxon>Halanaerobium</taxon>
    </lineage>
</organism>
<proteinExistence type="predicted"/>
<dbReference type="PANTHER" id="PTHR46233">
    <property type="entry name" value="HYDROXYACYLGLUTATHIONE HYDROLASE GLOC"/>
    <property type="match status" value="1"/>
</dbReference>
<dbReference type="InterPro" id="IPR051453">
    <property type="entry name" value="MBL_Glyoxalase_II"/>
</dbReference>
<dbReference type="Gene3D" id="3.60.15.10">
    <property type="entry name" value="Ribonuclease Z/Hydroxyacylglutathione hydrolase-like"/>
    <property type="match status" value="1"/>
</dbReference>
<name>A0A1I4GCG9_9FIRM</name>
<dbReference type="GO" id="GO:0016787">
    <property type="term" value="F:hydrolase activity"/>
    <property type="evidence" value="ECO:0007669"/>
    <property type="project" value="UniProtKB-KW"/>
</dbReference>